<gene>
    <name evidence="9" type="ORF">ACFFSY_08100</name>
</gene>
<dbReference type="GO" id="GO:0016491">
    <property type="term" value="F:oxidoreductase activity"/>
    <property type="evidence" value="ECO:0007669"/>
    <property type="project" value="UniProtKB-KW"/>
</dbReference>
<feature type="domain" description="UDP-glucose/GDP-mannose dehydrogenase C-terminal" evidence="8">
    <location>
        <begin position="319"/>
        <end position="422"/>
    </location>
</feature>
<dbReference type="SUPFAM" id="SSF52413">
    <property type="entry name" value="UDP-glucose/GDP-mannose dehydrogenase C-terminal domain"/>
    <property type="match status" value="1"/>
</dbReference>
<organism evidence="9 10">
    <name type="scientific">Paenibacillus aurantiacus</name>
    <dbReference type="NCBI Taxonomy" id="1936118"/>
    <lineage>
        <taxon>Bacteria</taxon>
        <taxon>Bacillati</taxon>
        <taxon>Bacillota</taxon>
        <taxon>Bacilli</taxon>
        <taxon>Bacillales</taxon>
        <taxon>Paenibacillaceae</taxon>
        <taxon>Paenibacillus</taxon>
    </lineage>
</organism>
<dbReference type="InterPro" id="IPR001732">
    <property type="entry name" value="UDP-Glc/GDP-Man_DH_N"/>
</dbReference>
<comment type="pathway">
    <text evidence="1">Nucleotide-sugar biosynthesis; UDP-alpha-D-glucuronate biosynthesis; UDP-alpha-D-glucuronate from UDP-alpha-D-glucose: step 1/1.</text>
</comment>
<dbReference type="Gene3D" id="1.20.5.100">
    <property type="entry name" value="Cytochrome c1, transmembrane anchor, C-terminal"/>
    <property type="match status" value="1"/>
</dbReference>
<sequence>MDIVVIGAGYVGLVAAASFASFGCRVYCVENNESKLRQFEAEQVDIYEEGLHELVQQGVHDGRLSFHSRLSDVLESAKLIFLCLPTPSVKHGIADLSSLLNVCEELGAVIPNDTVIVVKSTVPAGTTARLERVIRHAAAKLGKQVDFSIAMNPEFLRQGCALQDFLHPHSVVIGTKDPRAADRLVRLYESGLQNPVIQIMSPVEAEMAKYASNYLLAARVSMINELANLCEAVGADIASVRNVVGMDPNIGSGFLNAGIGYGGSCFPKDIEALIKTANTYGLDVPIMRAVQSVNDRQKQRLVANIIRRFGNDLAGYRFAVWGLAFKPGTDDMREAPSLDVIHALSALGASISAYDPAARRKAQIVLEGVSVEYTAGKYDAVIDADALLILTEWEEFYEPDLAQLKERMRQTLIYDGRRVLTKEQCRNSGFELIQIGAGRDHD</sequence>
<evidence type="ECO:0000256" key="3">
    <source>
        <dbReference type="ARBA" id="ARBA00012954"/>
    </source>
</evidence>
<dbReference type="InterPro" id="IPR036220">
    <property type="entry name" value="UDP-Glc/GDP-Man_DH_C_sf"/>
</dbReference>
<evidence type="ECO:0000256" key="7">
    <source>
        <dbReference type="PIRNR" id="PIRNR000124"/>
    </source>
</evidence>
<dbReference type="InterPro" id="IPR036291">
    <property type="entry name" value="NAD(P)-bd_dom_sf"/>
</dbReference>
<evidence type="ECO:0000256" key="2">
    <source>
        <dbReference type="ARBA" id="ARBA00006601"/>
    </source>
</evidence>
<dbReference type="InterPro" id="IPR014027">
    <property type="entry name" value="UDP-Glc/GDP-Man_DH_C"/>
</dbReference>
<dbReference type="Pfam" id="PF00984">
    <property type="entry name" value="UDPG_MGDP_dh"/>
    <property type="match status" value="1"/>
</dbReference>
<keyword evidence="5 7" id="KW-0520">NAD</keyword>
<dbReference type="Pfam" id="PF03720">
    <property type="entry name" value="UDPG_MGDP_dh_C"/>
    <property type="match status" value="1"/>
</dbReference>
<dbReference type="InterPro" id="IPR028357">
    <property type="entry name" value="UDPglc_DH_bac"/>
</dbReference>
<reference evidence="9 10" key="1">
    <citation type="submission" date="2024-09" db="EMBL/GenBank/DDBJ databases">
        <authorList>
            <person name="Sun Q."/>
            <person name="Mori K."/>
        </authorList>
    </citation>
    <scope>NUCLEOTIDE SEQUENCE [LARGE SCALE GENOMIC DNA]</scope>
    <source>
        <strain evidence="9 10">TISTR 2452</strain>
    </source>
</reference>
<dbReference type="SMART" id="SM00984">
    <property type="entry name" value="UDPG_MGDP_dh_C"/>
    <property type="match status" value="1"/>
</dbReference>
<protein>
    <recommendedName>
        <fullName evidence="3 7">UDP-glucose 6-dehydrogenase</fullName>
        <ecNumber evidence="3 7">1.1.1.22</ecNumber>
    </recommendedName>
</protein>
<dbReference type="PIRSF" id="PIRSF000124">
    <property type="entry name" value="UDPglc_GDPman_dh"/>
    <property type="match status" value="1"/>
</dbReference>
<evidence type="ECO:0000259" key="8">
    <source>
        <dbReference type="SMART" id="SM00984"/>
    </source>
</evidence>
<dbReference type="SUPFAM" id="SSF51735">
    <property type="entry name" value="NAD(P)-binding Rossmann-fold domains"/>
    <property type="match status" value="1"/>
</dbReference>
<proteinExistence type="inferred from homology"/>
<dbReference type="Pfam" id="PF03721">
    <property type="entry name" value="UDPG_MGDP_dh_N"/>
    <property type="match status" value="1"/>
</dbReference>
<evidence type="ECO:0000256" key="4">
    <source>
        <dbReference type="ARBA" id="ARBA00023002"/>
    </source>
</evidence>
<dbReference type="InterPro" id="IPR008927">
    <property type="entry name" value="6-PGluconate_DH-like_C_sf"/>
</dbReference>
<dbReference type="PANTHER" id="PTHR43750:SF3">
    <property type="entry name" value="UDP-GLUCOSE 6-DEHYDROGENASE TUAD"/>
    <property type="match status" value="1"/>
</dbReference>
<evidence type="ECO:0000256" key="5">
    <source>
        <dbReference type="ARBA" id="ARBA00023027"/>
    </source>
</evidence>
<comment type="catalytic activity">
    <reaction evidence="6 7">
        <text>UDP-alpha-D-glucose + 2 NAD(+) + H2O = UDP-alpha-D-glucuronate + 2 NADH + 3 H(+)</text>
        <dbReference type="Rhea" id="RHEA:23596"/>
        <dbReference type="ChEBI" id="CHEBI:15377"/>
        <dbReference type="ChEBI" id="CHEBI:15378"/>
        <dbReference type="ChEBI" id="CHEBI:57540"/>
        <dbReference type="ChEBI" id="CHEBI:57945"/>
        <dbReference type="ChEBI" id="CHEBI:58052"/>
        <dbReference type="ChEBI" id="CHEBI:58885"/>
        <dbReference type="EC" id="1.1.1.22"/>
    </reaction>
</comment>
<evidence type="ECO:0000313" key="10">
    <source>
        <dbReference type="Proteomes" id="UP001589747"/>
    </source>
</evidence>
<dbReference type="PANTHER" id="PTHR43750">
    <property type="entry name" value="UDP-GLUCOSE 6-DEHYDROGENASE TUAD"/>
    <property type="match status" value="1"/>
</dbReference>
<comment type="caution">
    <text evidence="9">The sequence shown here is derived from an EMBL/GenBank/DDBJ whole genome shotgun (WGS) entry which is preliminary data.</text>
</comment>
<keyword evidence="4 7" id="KW-0560">Oxidoreductase</keyword>
<accession>A0ABV5KND5</accession>
<dbReference type="EC" id="1.1.1.22" evidence="3 7"/>
<dbReference type="EMBL" id="JBHMDO010000015">
    <property type="protein sequence ID" value="MFB9325888.1"/>
    <property type="molecule type" value="Genomic_DNA"/>
</dbReference>
<dbReference type="Gene3D" id="3.40.50.720">
    <property type="entry name" value="NAD(P)-binding Rossmann-like Domain"/>
    <property type="match status" value="2"/>
</dbReference>
<dbReference type="SUPFAM" id="SSF48179">
    <property type="entry name" value="6-phosphogluconate dehydrogenase C-terminal domain-like"/>
    <property type="match status" value="1"/>
</dbReference>
<dbReference type="InterPro" id="IPR014026">
    <property type="entry name" value="UDP-Glc/GDP-Man_DH_dimer"/>
</dbReference>
<evidence type="ECO:0000313" key="9">
    <source>
        <dbReference type="EMBL" id="MFB9325888.1"/>
    </source>
</evidence>
<dbReference type="InterPro" id="IPR017476">
    <property type="entry name" value="UDP-Glc/GDP-Man"/>
</dbReference>
<dbReference type="NCBIfam" id="TIGR03026">
    <property type="entry name" value="NDP-sugDHase"/>
    <property type="match status" value="1"/>
</dbReference>
<evidence type="ECO:0000256" key="6">
    <source>
        <dbReference type="ARBA" id="ARBA00047473"/>
    </source>
</evidence>
<dbReference type="PIRSF" id="PIRSF500134">
    <property type="entry name" value="UDPglc_DH_bac"/>
    <property type="match status" value="1"/>
</dbReference>
<dbReference type="RefSeq" id="WP_377492576.1">
    <property type="nucleotide sequence ID" value="NZ_JBHMDO010000015.1"/>
</dbReference>
<evidence type="ECO:0000256" key="1">
    <source>
        <dbReference type="ARBA" id="ARBA00004701"/>
    </source>
</evidence>
<dbReference type="Proteomes" id="UP001589747">
    <property type="component" value="Unassembled WGS sequence"/>
</dbReference>
<name>A0ABV5KND5_9BACL</name>
<keyword evidence="10" id="KW-1185">Reference proteome</keyword>
<comment type="similarity">
    <text evidence="2 7">Belongs to the UDP-glucose/GDP-mannose dehydrogenase family.</text>
</comment>